<feature type="non-terminal residue" evidence="2">
    <location>
        <position position="1"/>
    </location>
</feature>
<reference evidence="2" key="1">
    <citation type="journal article" date="2015" name="Nature">
        <title>Complex archaea that bridge the gap between prokaryotes and eukaryotes.</title>
        <authorList>
            <person name="Spang A."/>
            <person name="Saw J.H."/>
            <person name="Jorgensen S.L."/>
            <person name="Zaremba-Niedzwiedzka K."/>
            <person name="Martijn J."/>
            <person name="Lind A.E."/>
            <person name="van Eijk R."/>
            <person name="Schleper C."/>
            <person name="Guy L."/>
            <person name="Ettema T.J."/>
        </authorList>
    </citation>
    <scope>NUCLEOTIDE SEQUENCE</scope>
</reference>
<protein>
    <submittedName>
        <fullName evidence="2">Uncharacterized protein</fullName>
    </submittedName>
</protein>
<name>A0A0F9IH34_9ZZZZ</name>
<accession>A0A0F9IH34</accession>
<evidence type="ECO:0000313" key="2">
    <source>
        <dbReference type="EMBL" id="KKM19069.1"/>
    </source>
</evidence>
<feature type="region of interest" description="Disordered" evidence="1">
    <location>
        <begin position="1"/>
        <end position="26"/>
    </location>
</feature>
<sequence length="274" mass="30136">DDTNDSADDSTDDDSTDSGDKDADEIKGIDVLGYDAEMVQKLNDINPDVVRDIKALLERGDVDKSSADDDSLAPKKIEKVEIEGTVTEEQLATLEKENPAMAAIVRGLNTSVEKLSTALNSVTEDESKRTEEAENKEHYRNFCSTNKKLDGLSKDFPVLGIYDKLPVSADGVPDDRNRSVRLRAEIWGQANALYNTGVFGSFDESLEKAVVLYQGKNSENLAMRKVAKELRDREKGITSRPSKTKTKQKQPKPGSDEHKEKIVGDALAKSEVTA</sequence>
<proteinExistence type="predicted"/>
<organism evidence="2">
    <name type="scientific">marine sediment metagenome</name>
    <dbReference type="NCBI Taxonomy" id="412755"/>
    <lineage>
        <taxon>unclassified sequences</taxon>
        <taxon>metagenomes</taxon>
        <taxon>ecological metagenomes</taxon>
    </lineage>
</organism>
<feature type="compositionally biased region" description="Basic and acidic residues" evidence="1">
    <location>
        <begin position="254"/>
        <end position="263"/>
    </location>
</feature>
<comment type="caution">
    <text evidence="2">The sequence shown here is derived from an EMBL/GenBank/DDBJ whole genome shotgun (WGS) entry which is preliminary data.</text>
</comment>
<dbReference type="EMBL" id="LAZR01014075">
    <property type="protein sequence ID" value="KKM19069.1"/>
    <property type="molecule type" value="Genomic_DNA"/>
</dbReference>
<feature type="compositionally biased region" description="Acidic residues" evidence="1">
    <location>
        <begin position="1"/>
        <end position="17"/>
    </location>
</feature>
<feature type="region of interest" description="Disordered" evidence="1">
    <location>
        <begin position="230"/>
        <end position="274"/>
    </location>
</feature>
<dbReference type="AlphaFoldDB" id="A0A0F9IH34"/>
<evidence type="ECO:0000256" key="1">
    <source>
        <dbReference type="SAM" id="MobiDB-lite"/>
    </source>
</evidence>
<gene>
    <name evidence="2" type="ORF">LCGC14_1659340</name>
</gene>